<dbReference type="PANTHER" id="PTHR34477:SF1">
    <property type="entry name" value="UPF0213 PROTEIN YHBQ"/>
    <property type="match status" value="1"/>
</dbReference>
<dbReference type="Pfam" id="PF01541">
    <property type="entry name" value="GIY-YIG"/>
    <property type="match status" value="1"/>
</dbReference>
<evidence type="ECO:0000313" key="4">
    <source>
        <dbReference type="Proteomes" id="UP000034531"/>
    </source>
</evidence>
<dbReference type="SUPFAM" id="SSF82771">
    <property type="entry name" value="GIY-YIG endonuclease"/>
    <property type="match status" value="1"/>
</dbReference>
<reference evidence="3 4" key="1">
    <citation type="journal article" date="2015" name="Nature">
        <title>rRNA introns, odd ribosomes, and small enigmatic genomes across a large radiation of phyla.</title>
        <authorList>
            <person name="Brown C.T."/>
            <person name="Hug L.A."/>
            <person name="Thomas B.C."/>
            <person name="Sharon I."/>
            <person name="Castelle C.J."/>
            <person name="Singh A."/>
            <person name="Wilkins M.J."/>
            <person name="Williams K.H."/>
            <person name="Banfield J.F."/>
        </authorList>
    </citation>
    <scope>NUCLEOTIDE SEQUENCE [LARGE SCALE GENOMIC DNA]</scope>
</reference>
<protein>
    <submittedName>
        <fullName evidence="3">Excinuclease ABC C subunit domain protein</fullName>
    </submittedName>
</protein>
<organism evidence="3 4">
    <name type="scientific">Candidatus Curtissbacteria bacterium GW2011_GWA1_40_16</name>
    <dbReference type="NCBI Taxonomy" id="1618405"/>
    <lineage>
        <taxon>Bacteria</taxon>
        <taxon>Candidatus Curtissiibacteriota</taxon>
    </lineage>
</organism>
<evidence type="ECO:0000256" key="1">
    <source>
        <dbReference type="ARBA" id="ARBA00007435"/>
    </source>
</evidence>
<dbReference type="PANTHER" id="PTHR34477">
    <property type="entry name" value="UPF0213 PROTEIN YHBQ"/>
    <property type="match status" value="1"/>
</dbReference>
<dbReference type="EMBL" id="LBYI01000005">
    <property type="protein sequence ID" value="KKR50866.1"/>
    <property type="molecule type" value="Genomic_DNA"/>
</dbReference>
<dbReference type="InterPro" id="IPR050190">
    <property type="entry name" value="UPF0213_domain"/>
</dbReference>
<gene>
    <name evidence="3" type="ORF">UT84_C0005G0012</name>
</gene>
<dbReference type="Proteomes" id="UP000034531">
    <property type="component" value="Unassembled WGS sequence"/>
</dbReference>
<dbReference type="InterPro" id="IPR035901">
    <property type="entry name" value="GIY-YIG_endonuc_sf"/>
</dbReference>
<dbReference type="AlphaFoldDB" id="A0A0G0RLU5"/>
<accession>A0A0G0RLU5</accession>
<evidence type="ECO:0000259" key="2">
    <source>
        <dbReference type="PROSITE" id="PS50164"/>
    </source>
</evidence>
<dbReference type="Gene3D" id="3.40.1440.10">
    <property type="entry name" value="GIY-YIG endonuclease"/>
    <property type="match status" value="1"/>
</dbReference>
<dbReference type="InterPro" id="IPR000305">
    <property type="entry name" value="GIY-YIG_endonuc"/>
</dbReference>
<dbReference type="CDD" id="cd10449">
    <property type="entry name" value="GIY-YIG_SLX1_like"/>
    <property type="match status" value="1"/>
</dbReference>
<comment type="caution">
    <text evidence="3">The sequence shown here is derived from an EMBL/GenBank/DDBJ whole genome shotgun (WGS) entry which is preliminary data.</text>
</comment>
<evidence type="ECO:0000313" key="3">
    <source>
        <dbReference type="EMBL" id="KKR50866.1"/>
    </source>
</evidence>
<feature type="domain" description="GIY-YIG" evidence="2">
    <location>
        <begin position="1"/>
        <end position="78"/>
    </location>
</feature>
<dbReference type="PROSITE" id="PS50164">
    <property type="entry name" value="GIY_YIG"/>
    <property type="match status" value="1"/>
</dbReference>
<sequence length="96" mass="11411">MKYFVYVLQSLKDKKYYVGQTYDIEKRLIEHNSGLVRSTKSRTPFVLVGTEVYETRSEARWVEYNLKRHGDKKKKFIEQLQKEEPPARRASGPEGR</sequence>
<name>A0A0G0RLU5_9BACT</name>
<proteinExistence type="inferred from homology"/>
<comment type="similarity">
    <text evidence="1">Belongs to the UPF0213 family.</text>
</comment>